<gene>
    <name evidence="1" type="ORF">FJV41_07890</name>
</gene>
<dbReference type="SUPFAM" id="SSF48695">
    <property type="entry name" value="Multiheme cytochromes"/>
    <property type="match status" value="1"/>
</dbReference>
<evidence type="ECO:0000313" key="2">
    <source>
        <dbReference type="Proteomes" id="UP000315369"/>
    </source>
</evidence>
<reference evidence="1 2" key="1">
    <citation type="submission" date="2019-06" db="EMBL/GenBank/DDBJ databases">
        <authorList>
            <person name="Livingstone P."/>
            <person name="Whitworth D."/>
        </authorList>
    </citation>
    <scope>NUCLEOTIDE SEQUENCE [LARGE SCALE GENOMIC DNA]</scope>
    <source>
        <strain evidence="1 2">AM401</strain>
    </source>
</reference>
<keyword evidence="2" id="KW-1185">Reference proteome</keyword>
<protein>
    <submittedName>
        <fullName evidence="1">Cytochrome C</fullName>
    </submittedName>
</protein>
<comment type="caution">
    <text evidence="1">The sequence shown here is derived from an EMBL/GenBank/DDBJ whole genome shotgun (WGS) entry which is preliminary data.</text>
</comment>
<proteinExistence type="predicted"/>
<sequence length="618" mass="67856">MGGLGAPWSQREACTHRPLGYPTTSQTLLLAAVTGLLVACGGPDLDSQEAVAVDALESEAQALSGRDDSRRPRPPEPVGLALEVKNGQGELVRVRAGGTFFISQIDIRATVQALADHKDLKTLRTTSDFAGLGWSGVRAVDEEPVLLGGPTGFTRRRFYRGAAWMDVPSFFTVEPVDSRGRLTGLPVLLNIGAEHQRRDRTDDFFIRRLRAIHTTTDCRAPNDCTGARSFEEEALVEVRNAYEHAKQRTLKLTSGTTSLRLRWSLRPFAPYSIPVEQVQNPDYAYGFGIDVAALTPPRHDGTYAPGSEITFQVTLRDGEGKRLHPSGSLPSYNEVAPVGGNAAGIQYYRAFFDATTTYYRRKHRERMLMTQIIGPAQNIQPIRSIIDIDAFLDPEVDEQVVATEARDGVFSQFAILPFANIVFRGAFFPSEGLWDRPNTDTWQYKIPADATPGTYLVTVKGRRVYLGEDVPGSRTIEIQVGTKKRTEATLTTGPCNSCHSEGGELSEVLHGNDNRAACNGCHSPLGFELEGPIFVRTHFIHSRSNRFDAPLEKCSSCHLTKESIQRTSKAACLSCHTSYPDSHVAKFGPIESMYVGGGRESFQQCTGACHTEHPRAGL</sequence>
<dbReference type="EMBL" id="VIFM01000022">
    <property type="protein sequence ID" value="TQF16510.1"/>
    <property type="molecule type" value="Genomic_DNA"/>
</dbReference>
<organism evidence="1 2">
    <name type="scientific">Myxococcus llanfairpwllgwyngyllgogerychwyrndrobwllllantysiliogogogochensis</name>
    <dbReference type="NCBI Taxonomy" id="2590453"/>
    <lineage>
        <taxon>Bacteria</taxon>
        <taxon>Pseudomonadati</taxon>
        <taxon>Myxococcota</taxon>
        <taxon>Myxococcia</taxon>
        <taxon>Myxococcales</taxon>
        <taxon>Cystobacterineae</taxon>
        <taxon>Myxococcaceae</taxon>
        <taxon>Myxococcus</taxon>
    </lineage>
</organism>
<dbReference type="InterPro" id="IPR036280">
    <property type="entry name" value="Multihaem_cyt_sf"/>
</dbReference>
<dbReference type="OrthoDB" id="5481977at2"/>
<dbReference type="AlphaFoldDB" id="A0A540X5N6"/>
<dbReference type="CDD" id="cd08168">
    <property type="entry name" value="Cytochrom_C3"/>
    <property type="match status" value="1"/>
</dbReference>
<dbReference type="Proteomes" id="UP000315369">
    <property type="component" value="Unassembled WGS sequence"/>
</dbReference>
<name>A0A540X5N6_9BACT</name>
<evidence type="ECO:0000313" key="1">
    <source>
        <dbReference type="EMBL" id="TQF16510.1"/>
    </source>
</evidence>
<accession>A0A540X5N6</accession>
<dbReference type="RefSeq" id="WP_141641804.1">
    <property type="nucleotide sequence ID" value="NZ_VIFM01000022.1"/>
</dbReference>